<dbReference type="PANTHER" id="PTHR43007:SF1">
    <property type="entry name" value="2-PHOSPHO-L-LACTATE TRANSFERASE"/>
    <property type="match status" value="1"/>
</dbReference>
<accession>A0ABN2KA62</accession>
<name>A0ABN2KA62_9ACTN</name>
<dbReference type="Pfam" id="PF01933">
    <property type="entry name" value="CofD"/>
    <property type="match status" value="1"/>
</dbReference>
<dbReference type="InterPro" id="IPR010115">
    <property type="entry name" value="FbiA/CofD"/>
</dbReference>
<evidence type="ECO:0000313" key="3">
    <source>
        <dbReference type="EMBL" id="GAA1751646.1"/>
    </source>
</evidence>
<dbReference type="Proteomes" id="UP001501057">
    <property type="component" value="Unassembled WGS sequence"/>
</dbReference>
<dbReference type="PANTHER" id="PTHR43007">
    <property type="entry name" value="2-PHOSPHO-L-LACTATE TRANSFERASE"/>
    <property type="match status" value="1"/>
</dbReference>
<evidence type="ECO:0000256" key="2">
    <source>
        <dbReference type="ARBA" id="ARBA00022842"/>
    </source>
</evidence>
<keyword evidence="4" id="KW-1185">Reference proteome</keyword>
<gene>
    <name evidence="3" type="ORF">GCM10009710_34190</name>
</gene>
<keyword evidence="2" id="KW-0460">Magnesium</keyword>
<organism evidence="3 4">
    <name type="scientific">Aeromicrobium alkaliterrae</name>
    <dbReference type="NCBI Taxonomy" id="302168"/>
    <lineage>
        <taxon>Bacteria</taxon>
        <taxon>Bacillati</taxon>
        <taxon>Actinomycetota</taxon>
        <taxon>Actinomycetes</taxon>
        <taxon>Propionibacteriales</taxon>
        <taxon>Nocardioidaceae</taxon>
        <taxon>Aeromicrobium</taxon>
    </lineage>
</organism>
<evidence type="ECO:0000313" key="4">
    <source>
        <dbReference type="Proteomes" id="UP001501057"/>
    </source>
</evidence>
<evidence type="ECO:0000256" key="1">
    <source>
        <dbReference type="ARBA" id="ARBA00022679"/>
    </source>
</evidence>
<sequence>MQLVLLSGAAGTGLARELAGRCELTVVAPTTRDSWADGLKRSPDVDAFLSDPAHEPTYGVARALEELAFGAAWQRAHDDEIALRIMRTELLHADFTMTTAVAALAERRGLPFTLLPLSDDRGEMRYVVTDEESGSRAVHHDEYRAALPVGESPEPQVVALTWSVTDQVVEAVQASEQTTVAVVGSDAVVRHAIDAIAKRVPEARFVDVTEAGVAEVLRAVTTPR</sequence>
<protein>
    <submittedName>
        <fullName evidence="3">Uncharacterized protein</fullName>
    </submittedName>
</protein>
<dbReference type="InterPro" id="IPR038136">
    <property type="entry name" value="CofD-like_dom_sf"/>
</dbReference>
<dbReference type="RefSeq" id="WP_344203840.1">
    <property type="nucleotide sequence ID" value="NZ_BAAAME010000010.1"/>
</dbReference>
<proteinExistence type="predicted"/>
<keyword evidence="1" id="KW-0808">Transferase</keyword>
<reference evidence="4" key="1">
    <citation type="journal article" date="2019" name="Int. J. Syst. Evol. Microbiol.">
        <title>The Global Catalogue of Microorganisms (GCM) 10K type strain sequencing project: providing services to taxonomists for standard genome sequencing and annotation.</title>
        <authorList>
            <consortium name="The Broad Institute Genomics Platform"/>
            <consortium name="The Broad Institute Genome Sequencing Center for Infectious Disease"/>
            <person name="Wu L."/>
            <person name="Ma J."/>
        </authorList>
    </citation>
    <scope>NUCLEOTIDE SEQUENCE [LARGE SCALE GENOMIC DNA]</scope>
    <source>
        <strain evidence="4">JCM 13518</strain>
    </source>
</reference>
<dbReference type="InterPro" id="IPR002882">
    <property type="entry name" value="CofD"/>
</dbReference>
<dbReference type="SUPFAM" id="SSF142338">
    <property type="entry name" value="CofD-like"/>
    <property type="match status" value="1"/>
</dbReference>
<comment type="caution">
    <text evidence="3">The sequence shown here is derived from an EMBL/GenBank/DDBJ whole genome shotgun (WGS) entry which is preliminary data.</text>
</comment>
<dbReference type="EMBL" id="BAAAME010000010">
    <property type="protein sequence ID" value="GAA1751646.1"/>
    <property type="molecule type" value="Genomic_DNA"/>
</dbReference>